<reference evidence="3 4" key="1">
    <citation type="submission" date="2014-04" db="EMBL/GenBank/DDBJ databases">
        <authorList>
            <person name="Hornung B.V."/>
        </authorList>
    </citation>
    <scope>NUCLEOTIDE SEQUENCE [LARGE SCALE GENOMIC DNA]</scope>
    <source>
        <strain evidence="3 4">CRIB</strain>
    </source>
</reference>
<organism evidence="3 4">
    <name type="scientific">Romboutsia ilealis</name>
    <dbReference type="NCBI Taxonomy" id="1115758"/>
    <lineage>
        <taxon>Bacteria</taxon>
        <taxon>Bacillati</taxon>
        <taxon>Bacillota</taxon>
        <taxon>Clostridia</taxon>
        <taxon>Peptostreptococcales</taxon>
        <taxon>Peptostreptococcaceae</taxon>
        <taxon>Romboutsia</taxon>
    </lineage>
</organism>
<keyword evidence="1" id="KW-1133">Transmembrane helix</keyword>
<dbReference type="KEGG" id="ril:CRIB_2135"/>
<keyword evidence="4" id="KW-1185">Reference proteome</keyword>
<feature type="transmembrane region" description="Helical" evidence="1">
    <location>
        <begin position="99"/>
        <end position="121"/>
    </location>
</feature>
<dbReference type="Pfam" id="PF12164">
    <property type="entry name" value="SporV_AA"/>
    <property type="match status" value="1"/>
</dbReference>
<dbReference type="EMBL" id="LN555523">
    <property type="protein sequence ID" value="CED94738.1"/>
    <property type="molecule type" value="Genomic_DNA"/>
</dbReference>
<dbReference type="AlphaFoldDB" id="A0A1V1I3E9"/>
<sequence length="195" mass="22680">MEDIYLIPIKLKPFNFTTQNIYLKDIYCIYPKEYEEKIGNICIRTYEKKDSNYDVIHIGEVIDEVKKKISTAHITFLKTDDIVIFFNDNKKDRTKYLRVLLVSIVVLMGSVMGIMNFHADVNMVQSQSTMVNALTKNPKKYLPYFQIPYSIGIGVGVALFFNKFIPTYAKNEPSPLDLKMKSLNKEIENELRNTK</sequence>
<gene>
    <name evidence="3" type="ORF">CRIB_2135</name>
</gene>
<evidence type="ECO:0000256" key="1">
    <source>
        <dbReference type="SAM" id="Phobius"/>
    </source>
</evidence>
<feature type="domain" description="Stage V sporulation protein AA" evidence="2">
    <location>
        <begin position="18"/>
        <end position="87"/>
    </location>
</feature>
<accession>A0A1V1I3E9</accession>
<feature type="transmembrane region" description="Helical" evidence="1">
    <location>
        <begin position="141"/>
        <end position="161"/>
    </location>
</feature>
<dbReference type="Gene3D" id="2.60.480.10">
    <property type="entry name" value="eubacterium ventriosum atcc domain"/>
    <property type="match status" value="1"/>
</dbReference>
<dbReference type="Proteomes" id="UP000245622">
    <property type="component" value="Chromosome 1"/>
</dbReference>
<dbReference type="RefSeq" id="WP_180702235.1">
    <property type="nucleotide sequence ID" value="NZ_CAJUCR010000011.1"/>
</dbReference>
<evidence type="ECO:0000259" key="2">
    <source>
        <dbReference type="Pfam" id="PF12164"/>
    </source>
</evidence>
<dbReference type="GeneID" id="82206163"/>
<protein>
    <submittedName>
        <fullName evidence="3">Stage V sporulation protein AA, SpoVAA</fullName>
    </submittedName>
</protein>
<name>A0A1V1I3E9_9FIRM</name>
<dbReference type="InterPro" id="IPR021997">
    <property type="entry name" value="SporV_AA"/>
</dbReference>
<keyword evidence="1" id="KW-0812">Transmembrane</keyword>
<dbReference type="InterPro" id="IPR038548">
    <property type="entry name" value="SporV_AA_N_sf"/>
</dbReference>
<proteinExistence type="predicted"/>
<keyword evidence="1" id="KW-0472">Membrane</keyword>
<evidence type="ECO:0000313" key="3">
    <source>
        <dbReference type="EMBL" id="CED94738.1"/>
    </source>
</evidence>
<evidence type="ECO:0000313" key="4">
    <source>
        <dbReference type="Proteomes" id="UP000245622"/>
    </source>
</evidence>